<keyword evidence="1" id="KW-0812">Transmembrane</keyword>
<evidence type="ECO:0000256" key="1">
    <source>
        <dbReference type="SAM" id="Phobius"/>
    </source>
</evidence>
<organism evidence="2 3">
    <name type="scientific">Ameca splendens</name>
    <dbReference type="NCBI Taxonomy" id="208324"/>
    <lineage>
        <taxon>Eukaryota</taxon>
        <taxon>Metazoa</taxon>
        <taxon>Chordata</taxon>
        <taxon>Craniata</taxon>
        <taxon>Vertebrata</taxon>
        <taxon>Euteleostomi</taxon>
        <taxon>Actinopterygii</taxon>
        <taxon>Neopterygii</taxon>
        <taxon>Teleostei</taxon>
        <taxon>Neoteleostei</taxon>
        <taxon>Acanthomorphata</taxon>
        <taxon>Ovalentaria</taxon>
        <taxon>Atherinomorphae</taxon>
        <taxon>Cyprinodontiformes</taxon>
        <taxon>Goodeidae</taxon>
        <taxon>Ameca</taxon>
    </lineage>
</organism>
<dbReference type="Proteomes" id="UP001469553">
    <property type="component" value="Unassembled WGS sequence"/>
</dbReference>
<keyword evidence="1" id="KW-0472">Membrane</keyword>
<keyword evidence="1" id="KW-1133">Transmembrane helix</keyword>
<accession>A0ABV0YJI3</accession>
<proteinExistence type="predicted"/>
<protein>
    <submittedName>
        <fullName evidence="2">Uncharacterized protein</fullName>
    </submittedName>
</protein>
<dbReference type="EMBL" id="JAHRIP010034739">
    <property type="protein sequence ID" value="MEQ2293854.1"/>
    <property type="molecule type" value="Genomic_DNA"/>
</dbReference>
<keyword evidence="3" id="KW-1185">Reference proteome</keyword>
<feature type="transmembrane region" description="Helical" evidence="1">
    <location>
        <begin position="20"/>
        <end position="47"/>
    </location>
</feature>
<sequence>MPDYALSIVCCSDFRLLEKGLLFFCGLKFKILVYFIWTTTSWQLLVFSPSSGPSHKRTLSTLQRKHLHLIPLLDAPSPLKPHQRSHKPGPQIPQPLAVRLPLHSKPILNDNSCFFSSLFPL</sequence>
<comment type="caution">
    <text evidence="2">The sequence shown here is derived from an EMBL/GenBank/DDBJ whole genome shotgun (WGS) entry which is preliminary data.</text>
</comment>
<name>A0ABV0YJI3_9TELE</name>
<gene>
    <name evidence="2" type="ORF">AMECASPLE_037722</name>
</gene>
<evidence type="ECO:0000313" key="3">
    <source>
        <dbReference type="Proteomes" id="UP001469553"/>
    </source>
</evidence>
<reference evidence="2 3" key="1">
    <citation type="submission" date="2021-06" db="EMBL/GenBank/DDBJ databases">
        <authorList>
            <person name="Palmer J.M."/>
        </authorList>
    </citation>
    <scope>NUCLEOTIDE SEQUENCE [LARGE SCALE GENOMIC DNA]</scope>
    <source>
        <strain evidence="2 3">AS_MEX2019</strain>
        <tissue evidence="2">Muscle</tissue>
    </source>
</reference>
<evidence type="ECO:0000313" key="2">
    <source>
        <dbReference type="EMBL" id="MEQ2293854.1"/>
    </source>
</evidence>